<evidence type="ECO:0000313" key="1">
    <source>
        <dbReference type="EMBL" id="KAJ9661147.1"/>
    </source>
</evidence>
<dbReference type="Proteomes" id="UP001172386">
    <property type="component" value="Unassembled WGS sequence"/>
</dbReference>
<accession>A0ACC3AF06</accession>
<protein>
    <submittedName>
        <fullName evidence="1">Uncharacterized protein</fullName>
    </submittedName>
</protein>
<organism evidence="1 2">
    <name type="scientific">Neophaeococcomyces mojaviensis</name>
    <dbReference type="NCBI Taxonomy" id="3383035"/>
    <lineage>
        <taxon>Eukaryota</taxon>
        <taxon>Fungi</taxon>
        <taxon>Dikarya</taxon>
        <taxon>Ascomycota</taxon>
        <taxon>Pezizomycotina</taxon>
        <taxon>Eurotiomycetes</taxon>
        <taxon>Chaetothyriomycetidae</taxon>
        <taxon>Chaetothyriales</taxon>
        <taxon>Chaetothyriales incertae sedis</taxon>
        <taxon>Neophaeococcomyces</taxon>
    </lineage>
</organism>
<reference evidence="1" key="1">
    <citation type="submission" date="2022-10" db="EMBL/GenBank/DDBJ databases">
        <title>Culturing micro-colonial fungi from biological soil crusts in the Mojave desert and describing Neophaeococcomyces mojavensis, and introducing the new genera and species Taxawa tesnikishii.</title>
        <authorList>
            <person name="Kurbessoian T."/>
            <person name="Stajich J.E."/>
        </authorList>
    </citation>
    <scope>NUCLEOTIDE SEQUENCE</scope>
    <source>
        <strain evidence="1">JES_112</strain>
    </source>
</reference>
<sequence>MAIPSALHDQDIEVQKFLAFLREEQTIYLGESKAEASIYTPRSDLLRYFADGRGSLDDLLKAVLKEEEHIIPASETVIQQYLAVFTILLSIGQAQYLNRFIERDYNDERLPFFDRPRHFPKAVTGSFFDAFFDAQFRFCPIRFAKNPVNLQIEPEQILPLRNKQQIKVVGPAITYKVELHGDYDPFVEDSSPFQIDLGTNTPAAHTYIFKEFHGKVARAAYDKELTAFLFLQKSGQLLGKTLVGFYGSFIHEDTSTIILEYADRGTLDDYMNSVPPPTTGEDITRLWESLLKLQEALHASHNLSAPYSQEIKQYSLLRGWHQHLKPENIGVVSTQTDSEYDCQFRIMDLGTSHDLTETEIHSTRAYAAPECSQGGNPQDVNMQMADIWSLGCIYSEFAVWASLGLTGLKDYRADRADEGTELGAQDIGAFHDGLNLLQSVRAWNYQAVDNKNTDDRVTEAVLQQMVEEMLYEEGDARPSTRQLKMKVNKILTRAREQHLAELRRHDSVASSSTTYSSMGLSTRSRLSHHMSVRSARSDSSDDSSLGYGVGLVGRLGRSGTGRSNVAHRDSTLPSPQPIEEEKEVFSNTGSASTQSMSTVSPSRVRRSPVASVYQSTPNGHMQELEGSGAPGAISSRLLSRAQAPDTRSIHSTSTMDTALLNGDDKEIVVTRGPPPAAIQRLSTNVYQDIAPHESQARPQTVATPAPQSPSQPVASMAQTVPSTAPPARATIDIRPDNDPRSQVPSAYTAMEANPPPRIDIRPDHDLQRSLSSPNAVSYQTSSLSESLSAMSTIPAPEVRRSISSPSGPHARPTSSAAPSIAPTTSDNASLNRPATRSSLQTYKPYLNMIDGLLWLNSKKASASNAALRDESYISTLADRDFIFLIDDSRTMRAHREMTSRAVRLLSWLLKKYDQNGMDLYFMNKAGKTHARPGHSSDLQRPLLKQLDAASGVSDVSVRLVEILNEFRQRNAAGSGAAQGRGSIASIGGSKTVTGAKKIMVYVLTDALWDANSAAKLKASMESLAATSTAQGASEKAVGIQFIRTVQRTDIAEKMNVLKSGQYSDRIGIDSEYLEGNVFRLLLGPITDIWEGEDDQEHIPAQPRTEQDVATARGSVSTVRDSRGSTSMTSATFSAFGI</sequence>
<name>A0ACC3AF06_9EURO</name>
<dbReference type="EMBL" id="JAPDRQ010000025">
    <property type="protein sequence ID" value="KAJ9661147.1"/>
    <property type="molecule type" value="Genomic_DNA"/>
</dbReference>
<gene>
    <name evidence="1" type="ORF">H2198_002091</name>
</gene>
<comment type="caution">
    <text evidence="1">The sequence shown here is derived from an EMBL/GenBank/DDBJ whole genome shotgun (WGS) entry which is preliminary data.</text>
</comment>
<keyword evidence="2" id="KW-1185">Reference proteome</keyword>
<proteinExistence type="predicted"/>
<evidence type="ECO:0000313" key="2">
    <source>
        <dbReference type="Proteomes" id="UP001172386"/>
    </source>
</evidence>